<accession>A0ABW3NCU1</accession>
<dbReference type="RefSeq" id="WP_386132171.1">
    <property type="nucleotide sequence ID" value="NZ_JBHTJL010000016.1"/>
</dbReference>
<sequence>MKQTIKIFLTLILTFSFFGCESDLKLSGNYNTCERGLYGELFLKNDSMRLATSMEFVSEWRKYEIKNDSFYHFSFGEPVFRVAKINFIENNAFELIYPKDSVRYIFNKMNIKIDNNITYEQFFDNFYKRKQEIDCFKESER</sequence>
<protein>
    <recommendedName>
        <fullName evidence="3">Lipoprotein</fullName>
    </recommendedName>
</protein>
<reference evidence="2" key="1">
    <citation type="journal article" date="2019" name="Int. J. Syst. Evol. Microbiol.">
        <title>The Global Catalogue of Microorganisms (GCM) 10K type strain sequencing project: providing services to taxonomists for standard genome sequencing and annotation.</title>
        <authorList>
            <consortium name="The Broad Institute Genomics Platform"/>
            <consortium name="The Broad Institute Genome Sequencing Center for Infectious Disease"/>
            <person name="Wu L."/>
            <person name="Ma J."/>
        </authorList>
    </citation>
    <scope>NUCLEOTIDE SEQUENCE [LARGE SCALE GENOMIC DNA]</scope>
    <source>
        <strain evidence="2">CCUG 62215</strain>
    </source>
</reference>
<evidence type="ECO:0000313" key="1">
    <source>
        <dbReference type="EMBL" id="MFD1064121.1"/>
    </source>
</evidence>
<comment type="caution">
    <text evidence="1">The sequence shown here is derived from an EMBL/GenBank/DDBJ whole genome shotgun (WGS) entry which is preliminary data.</text>
</comment>
<gene>
    <name evidence="1" type="ORF">ACFQ1Q_12760</name>
</gene>
<keyword evidence="2" id="KW-1185">Reference proteome</keyword>
<evidence type="ECO:0008006" key="3">
    <source>
        <dbReference type="Google" id="ProtNLM"/>
    </source>
</evidence>
<name>A0ABW3NCU1_9FLAO</name>
<dbReference type="EMBL" id="JBHTJL010000016">
    <property type="protein sequence ID" value="MFD1064121.1"/>
    <property type="molecule type" value="Genomic_DNA"/>
</dbReference>
<dbReference type="Proteomes" id="UP001597013">
    <property type="component" value="Unassembled WGS sequence"/>
</dbReference>
<evidence type="ECO:0000313" key="2">
    <source>
        <dbReference type="Proteomes" id="UP001597013"/>
    </source>
</evidence>
<dbReference type="PROSITE" id="PS51257">
    <property type="entry name" value="PROKAR_LIPOPROTEIN"/>
    <property type="match status" value="1"/>
</dbReference>
<proteinExistence type="predicted"/>
<organism evidence="1 2">
    <name type="scientific">Winogradskyella litorisediminis</name>
    <dbReference type="NCBI Taxonomy" id="1156618"/>
    <lineage>
        <taxon>Bacteria</taxon>
        <taxon>Pseudomonadati</taxon>
        <taxon>Bacteroidota</taxon>
        <taxon>Flavobacteriia</taxon>
        <taxon>Flavobacteriales</taxon>
        <taxon>Flavobacteriaceae</taxon>
        <taxon>Winogradskyella</taxon>
    </lineage>
</organism>